<evidence type="ECO:0000313" key="1">
    <source>
        <dbReference type="EMBL" id="AGO88444.1"/>
    </source>
</evidence>
<proteinExistence type="predicted"/>
<dbReference type="AlphaFoldDB" id="A0A088B3E2"/>
<gene>
    <name evidence="1" type="ORF">MOC_3p0033</name>
</gene>
<reference evidence="1" key="1">
    <citation type="journal article" date="2014" name="PLoS ONE">
        <title>Genome Information of Methylobacterium oryzae, a Plant-Probiotic Methylotroph in the Phyllosphere.</title>
        <authorList>
            <person name="Kwak M.J."/>
            <person name="Jeong H."/>
            <person name="Madhaiyan M."/>
            <person name="Lee Y."/>
            <person name="Sa T.M."/>
            <person name="Oh T.K."/>
            <person name="Kim J.F."/>
        </authorList>
    </citation>
    <scope>NUCLEOTIDE SEQUENCE</scope>
    <source>
        <strain evidence="1">CBMB20</strain>
        <plasmid evidence="1">pMOC3</plasmid>
    </source>
</reference>
<name>A0A088B3E2_9HYPH</name>
<protein>
    <submittedName>
        <fullName evidence="1">Protein of unassigned function</fullName>
    </submittedName>
</protein>
<keyword evidence="1" id="KW-0614">Plasmid</keyword>
<accession>A0A088B3E2</accession>
<dbReference type="RefSeq" id="WP_172685243.1">
    <property type="nucleotide sequence ID" value="NZ_JX627582.1"/>
</dbReference>
<dbReference type="EMBL" id="JX627582">
    <property type="protein sequence ID" value="AGO88444.1"/>
    <property type="molecule type" value="Genomic_DNA"/>
</dbReference>
<organism evidence="1">
    <name type="scientific">Methylobacterium oryzae CBMB20</name>
    <dbReference type="NCBI Taxonomy" id="693986"/>
    <lineage>
        <taxon>Bacteria</taxon>
        <taxon>Pseudomonadati</taxon>
        <taxon>Pseudomonadota</taxon>
        <taxon>Alphaproteobacteria</taxon>
        <taxon>Hyphomicrobiales</taxon>
        <taxon>Methylobacteriaceae</taxon>
        <taxon>Methylobacterium</taxon>
    </lineage>
</organism>
<geneLocation type="plasmid" evidence="1">
    <name>pMOC3</name>
</geneLocation>
<sequence>MISATFQSADRADAAAIASLHAKSWQDAYRSILDPNFLLGQSKLIVSHFGPTDSPIQHRL</sequence>